<dbReference type="PROSITE" id="PS51782">
    <property type="entry name" value="LYSM"/>
    <property type="match status" value="1"/>
</dbReference>
<dbReference type="EMBL" id="CP029556">
    <property type="protein sequence ID" value="AXA83753.1"/>
    <property type="molecule type" value="Genomic_DNA"/>
</dbReference>
<dbReference type="InterPro" id="IPR036779">
    <property type="entry name" value="LysM_dom_sf"/>
</dbReference>
<dbReference type="GO" id="GO:0008933">
    <property type="term" value="F:peptidoglycan lytic transglycosylase activity"/>
    <property type="evidence" value="ECO:0007669"/>
    <property type="project" value="InterPro"/>
</dbReference>
<dbReference type="CDD" id="cd16894">
    <property type="entry name" value="MltD-like"/>
    <property type="match status" value="1"/>
</dbReference>
<dbReference type="OrthoDB" id="9815002at2"/>
<evidence type="ECO:0000256" key="2">
    <source>
        <dbReference type="SAM" id="MobiDB-lite"/>
    </source>
</evidence>
<dbReference type="AlphaFoldDB" id="A0A344J3Z3"/>
<feature type="compositionally biased region" description="Low complexity" evidence="2">
    <location>
        <begin position="309"/>
        <end position="353"/>
    </location>
</feature>
<accession>A0A344J3Z3</accession>
<feature type="domain" description="LysM" evidence="3">
    <location>
        <begin position="352"/>
        <end position="396"/>
    </location>
</feature>
<protein>
    <submittedName>
        <fullName evidence="4">Lytic transglycosylase</fullName>
    </submittedName>
</protein>
<dbReference type="SMART" id="SM00257">
    <property type="entry name" value="LysM"/>
    <property type="match status" value="1"/>
</dbReference>
<dbReference type="CDD" id="cd00118">
    <property type="entry name" value="LysM"/>
    <property type="match status" value="1"/>
</dbReference>
<dbReference type="SUPFAM" id="SSF53955">
    <property type="entry name" value="Lysozyme-like"/>
    <property type="match status" value="1"/>
</dbReference>
<keyword evidence="5" id="KW-1185">Reference proteome</keyword>
<dbReference type="GO" id="GO:0016020">
    <property type="term" value="C:membrane"/>
    <property type="evidence" value="ECO:0007669"/>
    <property type="project" value="InterPro"/>
</dbReference>
<dbReference type="Pfam" id="PF01464">
    <property type="entry name" value="SLT"/>
    <property type="match status" value="1"/>
</dbReference>
<proteinExistence type="inferred from homology"/>
<dbReference type="InterPro" id="IPR000189">
    <property type="entry name" value="Transglyc_AS"/>
</dbReference>
<dbReference type="Gene3D" id="3.10.350.10">
    <property type="entry name" value="LysM domain"/>
    <property type="match status" value="1"/>
</dbReference>
<dbReference type="SUPFAM" id="SSF54106">
    <property type="entry name" value="LysM domain"/>
    <property type="match status" value="1"/>
</dbReference>
<dbReference type="Proteomes" id="UP000251842">
    <property type="component" value="Chromosome"/>
</dbReference>
<sequence length="401" mass="42690">MAASLIAPPAFAADASDATDTRLGGRNPGIATRSGLEIHKRFRQHLAEPDCRNASPRWRAHYAHAPKRLATRDDELLAVFGYVVDELIKAGLPTEYALIPFIESGYKPGAKSGAGPAGLWQFIALTARNQGIPIRGGYDGRYSVVDSTKAAVRYLKILHSMFGRDWRVAIMGYNAGEYRLIGAIKRSGMTQRNADAERIQGVPALTRAYVEKLHAISCLIEQADDRESWLKAIDRPVPLLVAEVVDEDAANLDAWARARQLDPALLKRLNPALASGGLGGGKQAPMLLAPMRGDRAAVVNVDAPPAKASASEAPVLASAEPSPKAGTAAAASASTSAPASTSTSPSEPTASGTHVVAKGESWWTIARRHKLTLAELLRRNGLKTGTPLRPGMVLKLDAARP</sequence>
<dbReference type="GO" id="GO:0000270">
    <property type="term" value="P:peptidoglycan metabolic process"/>
    <property type="evidence" value="ECO:0007669"/>
    <property type="project" value="InterPro"/>
</dbReference>
<evidence type="ECO:0000313" key="4">
    <source>
        <dbReference type="EMBL" id="AXA83753.1"/>
    </source>
</evidence>
<dbReference type="Gene3D" id="1.10.530.10">
    <property type="match status" value="1"/>
</dbReference>
<dbReference type="PROSITE" id="PS00922">
    <property type="entry name" value="TRANSGLYCOSYLASE"/>
    <property type="match status" value="1"/>
</dbReference>
<dbReference type="Pfam" id="PF01476">
    <property type="entry name" value="LysM"/>
    <property type="match status" value="1"/>
</dbReference>
<dbReference type="InterPro" id="IPR008258">
    <property type="entry name" value="Transglycosylase_SLT_dom_1"/>
</dbReference>
<evidence type="ECO:0000313" key="5">
    <source>
        <dbReference type="Proteomes" id="UP000251842"/>
    </source>
</evidence>
<organism evidence="4 5">
    <name type="scientific">Solilutibacter oculi</name>
    <dbReference type="NCBI Taxonomy" id="2698682"/>
    <lineage>
        <taxon>Bacteria</taxon>
        <taxon>Pseudomonadati</taxon>
        <taxon>Pseudomonadota</taxon>
        <taxon>Gammaproteobacteria</taxon>
        <taxon>Lysobacterales</taxon>
        <taxon>Lysobacteraceae</taxon>
        <taxon>Solilutibacter</taxon>
    </lineage>
</organism>
<dbReference type="InterPro" id="IPR023346">
    <property type="entry name" value="Lysozyme-like_dom_sf"/>
</dbReference>
<comment type="similarity">
    <text evidence="1">Belongs to the transglycosylase Slt family.</text>
</comment>
<evidence type="ECO:0000259" key="3">
    <source>
        <dbReference type="PROSITE" id="PS51782"/>
    </source>
</evidence>
<reference evidence="5" key="1">
    <citation type="submission" date="2018-05" db="EMBL/GenBank/DDBJ databases">
        <title>Luteimonas pekinense sp. nov., isolated from human Meibomian gland secretions, Beijing, China.</title>
        <authorList>
            <person name="Wen T."/>
            <person name="Bai H."/>
            <person name="Lv H."/>
        </authorList>
    </citation>
    <scope>NUCLEOTIDE SEQUENCE [LARGE SCALE GENOMIC DNA]</scope>
    <source>
        <strain evidence="5">83-4</strain>
    </source>
</reference>
<dbReference type="InterPro" id="IPR018392">
    <property type="entry name" value="LysM"/>
</dbReference>
<feature type="region of interest" description="Disordered" evidence="2">
    <location>
        <begin position="309"/>
        <end position="355"/>
    </location>
</feature>
<name>A0A344J3Z3_9GAMM</name>
<dbReference type="KEGG" id="lue:DCD74_02745"/>
<gene>
    <name evidence="4" type="ORF">DCD74_02745</name>
</gene>
<evidence type="ECO:0000256" key="1">
    <source>
        <dbReference type="ARBA" id="ARBA00007734"/>
    </source>
</evidence>